<evidence type="ECO:0000313" key="3">
    <source>
        <dbReference type="EMBL" id="KAG8051910.1"/>
    </source>
</evidence>
<organism evidence="3 4">
    <name type="scientific">Zizania palustris</name>
    <name type="common">Northern wild rice</name>
    <dbReference type="NCBI Taxonomy" id="103762"/>
    <lineage>
        <taxon>Eukaryota</taxon>
        <taxon>Viridiplantae</taxon>
        <taxon>Streptophyta</taxon>
        <taxon>Embryophyta</taxon>
        <taxon>Tracheophyta</taxon>
        <taxon>Spermatophyta</taxon>
        <taxon>Magnoliopsida</taxon>
        <taxon>Liliopsida</taxon>
        <taxon>Poales</taxon>
        <taxon>Poaceae</taxon>
        <taxon>BOP clade</taxon>
        <taxon>Oryzoideae</taxon>
        <taxon>Oryzeae</taxon>
        <taxon>Zizaniinae</taxon>
        <taxon>Zizania</taxon>
    </lineage>
</organism>
<proteinExistence type="predicted"/>
<reference evidence="3" key="2">
    <citation type="submission" date="2021-02" db="EMBL/GenBank/DDBJ databases">
        <authorList>
            <person name="Kimball J.A."/>
            <person name="Haas M.W."/>
            <person name="Macchietto M."/>
            <person name="Kono T."/>
            <person name="Duquette J."/>
            <person name="Shao M."/>
        </authorList>
    </citation>
    <scope>NUCLEOTIDE SEQUENCE</scope>
    <source>
        <tissue evidence="3">Fresh leaf tissue</tissue>
    </source>
</reference>
<name>A0A8J5RZL5_ZIZPA</name>
<dbReference type="Proteomes" id="UP000729402">
    <property type="component" value="Unassembled WGS sequence"/>
</dbReference>
<keyword evidence="4" id="KW-1185">Reference proteome</keyword>
<feature type="region of interest" description="Disordered" evidence="1">
    <location>
        <begin position="61"/>
        <end position="107"/>
    </location>
</feature>
<dbReference type="OrthoDB" id="1894168at2759"/>
<evidence type="ECO:0000259" key="2">
    <source>
        <dbReference type="SMART" id="SM00743"/>
    </source>
</evidence>
<reference evidence="3" key="1">
    <citation type="journal article" date="2021" name="bioRxiv">
        <title>Whole Genome Assembly and Annotation of Northern Wild Rice, Zizania palustris L., Supports a Whole Genome Duplication in the Zizania Genus.</title>
        <authorList>
            <person name="Haas M."/>
            <person name="Kono T."/>
            <person name="Macchietto M."/>
            <person name="Millas R."/>
            <person name="McGilp L."/>
            <person name="Shao M."/>
            <person name="Duquette J."/>
            <person name="Hirsch C.N."/>
            <person name="Kimball J."/>
        </authorList>
    </citation>
    <scope>NUCLEOTIDE SEQUENCE</scope>
    <source>
        <tissue evidence="3">Fresh leaf tissue</tissue>
    </source>
</reference>
<comment type="caution">
    <text evidence="3">The sequence shown here is derived from an EMBL/GenBank/DDBJ whole genome shotgun (WGS) entry which is preliminary data.</text>
</comment>
<dbReference type="AlphaFoldDB" id="A0A8J5RZL5"/>
<protein>
    <recommendedName>
        <fullName evidence="2">Agenet domain-containing protein</fullName>
    </recommendedName>
</protein>
<dbReference type="SMART" id="SM00743">
    <property type="entry name" value="Agenet"/>
    <property type="match status" value="1"/>
</dbReference>
<feature type="domain" description="Agenet" evidence="2">
    <location>
        <begin position="107"/>
        <end position="167"/>
    </location>
</feature>
<gene>
    <name evidence="3" type="ORF">GUJ93_ZPchr0001g30450</name>
</gene>
<accession>A0A8J5RZL5</accession>
<sequence>MSSLDSTGSGAGVEEALKALLNQQSLIMKRLETIEDRLQPIQSLEERISALEIIVQHPRRHPLPTTGALGNTSVRNQDSRRRNSHQTDGVEEDDQEGPLPRSQESSGPWKVGDLIDWWYTGCYWTGKITELLGDDKVKIVLPEIPIGEGGSYVADCKDLRPALDWSLEKGWSVPLSQGDGKCWQTAHLSAQNAVT</sequence>
<dbReference type="EMBL" id="JAAALK010000288">
    <property type="protein sequence ID" value="KAG8051910.1"/>
    <property type="molecule type" value="Genomic_DNA"/>
</dbReference>
<dbReference type="PANTHER" id="PTHR36805:SF4">
    <property type="entry name" value="AGENET DOMAIN-CONTAINING PROTEIN"/>
    <property type="match status" value="1"/>
</dbReference>
<dbReference type="InterPro" id="IPR014002">
    <property type="entry name" value="Agenet_dom_plant"/>
</dbReference>
<evidence type="ECO:0000313" key="4">
    <source>
        <dbReference type="Proteomes" id="UP000729402"/>
    </source>
</evidence>
<dbReference type="PANTHER" id="PTHR36805">
    <property type="entry name" value="AGENET DOMAIN-CONTAINING PROTEIN"/>
    <property type="match status" value="1"/>
</dbReference>
<evidence type="ECO:0000256" key="1">
    <source>
        <dbReference type="SAM" id="MobiDB-lite"/>
    </source>
</evidence>